<keyword evidence="3" id="KW-1003">Cell membrane</keyword>
<keyword evidence="6 8" id="KW-0472">Membrane</keyword>
<feature type="transmembrane region" description="Helical" evidence="8">
    <location>
        <begin position="39"/>
        <end position="55"/>
    </location>
</feature>
<feature type="transmembrane region" description="Helical" evidence="8">
    <location>
        <begin position="349"/>
        <end position="374"/>
    </location>
</feature>
<reference evidence="11" key="1">
    <citation type="submission" date="2023-07" db="EMBL/GenBank/DDBJ databases">
        <title>Conexibacter stalactiti sp. nov., isolated from stalactites in a lava cave and emended description of the genus Conexibacter.</title>
        <authorList>
            <person name="Lee S.D."/>
        </authorList>
    </citation>
    <scope>NUCLEOTIDE SEQUENCE [LARGE SCALE GENOMIC DNA]</scope>
    <source>
        <strain evidence="11">KCTC 39840</strain>
    </source>
</reference>
<feature type="transmembrane region" description="Helical" evidence="8">
    <location>
        <begin position="155"/>
        <end position="174"/>
    </location>
</feature>
<dbReference type="Pfam" id="PF00083">
    <property type="entry name" value="Sugar_tr"/>
    <property type="match status" value="1"/>
</dbReference>
<protein>
    <submittedName>
        <fullName evidence="10">MFS transporter</fullName>
    </submittedName>
</protein>
<feature type="transmembrane region" description="Helical" evidence="8">
    <location>
        <begin position="254"/>
        <end position="275"/>
    </location>
</feature>
<feature type="transmembrane region" description="Helical" evidence="8">
    <location>
        <begin position="186"/>
        <end position="205"/>
    </location>
</feature>
<evidence type="ECO:0000256" key="8">
    <source>
        <dbReference type="SAM" id="Phobius"/>
    </source>
</evidence>
<dbReference type="InterPro" id="IPR011701">
    <property type="entry name" value="MFS"/>
</dbReference>
<feature type="transmembrane region" description="Helical" evidence="8">
    <location>
        <begin position="211"/>
        <end position="233"/>
    </location>
</feature>
<dbReference type="EMBL" id="JAWSTH010000024">
    <property type="protein sequence ID" value="MDW5594895.1"/>
    <property type="molecule type" value="Genomic_DNA"/>
</dbReference>
<feature type="transmembrane region" description="Helical" evidence="8">
    <location>
        <begin position="91"/>
        <end position="112"/>
    </location>
</feature>
<gene>
    <name evidence="10" type="ORF">R7226_11130</name>
</gene>
<evidence type="ECO:0000256" key="5">
    <source>
        <dbReference type="ARBA" id="ARBA00022989"/>
    </source>
</evidence>
<reference evidence="10 11" key="2">
    <citation type="submission" date="2023-10" db="EMBL/GenBank/DDBJ databases">
        <authorList>
            <person name="Han X.F."/>
        </authorList>
    </citation>
    <scope>NUCLEOTIDE SEQUENCE [LARGE SCALE GENOMIC DNA]</scope>
    <source>
        <strain evidence="10 11">KCTC 39840</strain>
    </source>
</reference>
<dbReference type="Gene3D" id="1.20.1720.10">
    <property type="entry name" value="Multidrug resistance protein D"/>
    <property type="match status" value="1"/>
</dbReference>
<dbReference type="SUPFAM" id="SSF103473">
    <property type="entry name" value="MFS general substrate transporter"/>
    <property type="match status" value="1"/>
</dbReference>
<dbReference type="RefSeq" id="WP_318597228.1">
    <property type="nucleotide sequence ID" value="NZ_JAWSTH010000024.1"/>
</dbReference>
<dbReference type="PROSITE" id="PS50850">
    <property type="entry name" value="MFS"/>
    <property type="match status" value="1"/>
</dbReference>
<feature type="transmembrane region" description="Helical" evidence="8">
    <location>
        <begin position="124"/>
        <end position="149"/>
    </location>
</feature>
<evidence type="ECO:0000256" key="3">
    <source>
        <dbReference type="ARBA" id="ARBA00022475"/>
    </source>
</evidence>
<dbReference type="Gene3D" id="1.20.1250.20">
    <property type="entry name" value="MFS general substrate transporter like domains"/>
    <property type="match status" value="1"/>
</dbReference>
<evidence type="ECO:0000256" key="2">
    <source>
        <dbReference type="ARBA" id="ARBA00022448"/>
    </source>
</evidence>
<feature type="transmembrane region" description="Helical" evidence="8">
    <location>
        <begin position="287"/>
        <end position="309"/>
    </location>
</feature>
<feature type="region of interest" description="Disordered" evidence="7">
    <location>
        <begin position="476"/>
        <end position="500"/>
    </location>
</feature>
<feature type="transmembrane region" description="Helical" evidence="8">
    <location>
        <begin position="321"/>
        <end position="343"/>
    </location>
</feature>
<evidence type="ECO:0000259" key="9">
    <source>
        <dbReference type="PROSITE" id="PS50850"/>
    </source>
</evidence>
<keyword evidence="2" id="KW-0813">Transport</keyword>
<keyword evidence="11" id="KW-1185">Reference proteome</keyword>
<comment type="caution">
    <text evidence="10">The sequence shown here is derived from an EMBL/GenBank/DDBJ whole genome shotgun (WGS) entry which is preliminary data.</text>
</comment>
<keyword evidence="5 8" id="KW-1133">Transmembrane helix</keyword>
<organism evidence="10 11">
    <name type="scientific">Conexibacter stalactiti</name>
    <dbReference type="NCBI Taxonomy" id="1940611"/>
    <lineage>
        <taxon>Bacteria</taxon>
        <taxon>Bacillati</taxon>
        <taxon>Actinomycetota</taxon>
        <taxon>Thermoleophilia</taxon>
        <taxon>Solirubrobacterales</taxon>
        <taxon>Conexibacteraceae</taxon>
        <taxon>Conexibacter</taxon>
    </lineage>
</organism>
<feature type="transmembrane region" description="Helical" evidence="8">
    <location>
        <begin position="67"/>
        <end position="85"/>
    </location>
</feature>
<dbReference type="CDD" id="cd17504">
    <property type="entry name" value="MFS_MMR_MDR_like"/>
    <property type="match status" value="1"/>
</dbReference>
<dbReference type="PANTHER" id="PTHR42718">
    <property type="entry name" value="MAJOR FACILITATOR SUPERFAMILY MULTIDRUG TRANSPORTER MFSC"/>
    <property type="match status" value="1"/>
</dbReference>
<dbReference type="InterPro" id="IPR036259">
    <property type="entry name" value="MFS_trans_sf"/>
</dbReference>
<dbReference type="InterPro" id="IPR020846">
    <property type="entry name" value="MFS_dom"/>
</dbReference>
<proteinExistence type="predicted"/>
<dbReference type="Pfam" id="PF07690">
    <property type="entry name" value="MFS_1"/>
    <property type="match status" value="1"/>
</dbReference>
<dbReference type="PANTHER" id="PTHR42718:SF46">
    <property type="entry name" value="BLR6921 PROTEIN"/>
    <property type="match status" value="1"/>
</dbReference>
<accession>A0ABU4HNL6</accession>
<feature type="transmembrane region" description="Helical" evidence="8">
    <location>
        <begin position="395"/>
        <end position="414"/>
    </location>
</feature>
<name>A0ABU4HNL6_9ACTN</name>
<evidence type="ECO:0000256" key="4">
    <source>
        <dbReference type="ARBA" id="ARBA00022692"/>
    </source>
</evidence>
<comment type="subcellular location">
    <subcellularLocation>
        <location evidence="1">Cell membrane</location>
        <topology evidence="1">Multi-pass membrane protein</topology>
    </subcellularLocation>
</comment>
<feature type="transmembrane region" description="Helical" evidence="8">
    <location>
        <begin position="426"/>
        <end position="446"/>
    </location>
</feature>
<dbReference type="Proteomes" id="UP001284601">
    <property type="component" value="Unassembled WGS sequence"/>
</dbReference>
<evidence type="ECO:0000256" key="7">
    <source>
        <dbReference type="SAM" id="MobiDB-lite"/>
    </source>
</evidence>
<sequence>MIAALVFAGLTVSVMSTLGTPLIPTIAEAQHVSLETAQWMLTATLLVGAIATPVLGRLGDGPQRRRVLLFTLGATLVGCVVAATSRSFPQLLAGRALQGVGYGTVPLAIALVREHADGERQRSGIATLSITVAVGAGLGFPITGLIAQLLDFHAAFWFGAIFAAGSTLCVYLCVPRAPGRARAIALDVPGALLLAGGLAALLLGISQGETLGWGSVTVVGLFAAAVVLLGTWVRIELRHDAPLVDLRLVSQRAIVGANLAALLLAMGMYTALSLVNRLAQTPESTGYGFGATLFATGLVLLPMSLGSLVSQPITRRVIARWGIRVVLPAGALITAATLLYLALAHNGLFDIAVATLLLGVGIGCSFAAMPALIVASVPSERTGSATSLNQVLRSIGGALGSAAAAALLSAHHPAGLPFPEESGYTIAFLTGAVLCVATAGLAILLAPPRRVAARAAAEAEDREEQLLMEEAAVGAGIGPSVFDGEGDAPRIASAGERVSR</sequence>
<keyword evidence="4 8" id="KW-0812">Transmembrane</keyword>
<dbReference type="InterPro" id="IPR005828">
    <property type="entry name" value="MFS_sugar_transport-like"/>
</dbReference>
<feature type="domain" description="Major facilitator superfamily (MFS) profile" evidence="9">
    <location>
        <begin position="1"/>
        <end position="450"/>
    </location>
</feature>
<evidence type="ECO:0000313" key="10">
    <source>
        <dbReference type="EMBL" id="MDW5594895.1"/>
    </source>
</evidence>
<evidence type="ECO:0000313" key="11">
    <source>
        <dbReference type="Proteomes" id="UP001284601"/>
    </source>
</evidence>
<evidence type="ECO:0000256" key="1">
    <source>
        <dbReference type="ARBA" id="ARBA00004651"/>
    </source>
</evidence>
<evidence type="ECO:0000256" key="6">
    <source>
        <dbReference type="ARBA" id="ARBA00023136"/>
    </source>
</evidence>